<feature type="domain" description="Acyltransferase 3" evidence="8">
    <location>
        <begin position="5"/>
        <end position="293"/>
    </location>
</feature>
<evidence type="ECO:0000256" key="7">
    <source>
        <dbReference type="SAM" id="Phobius"/>
    </source>
</evidence>
<sequence length="309" mass="35356">MKYNKDLDFFRAILIGLVILIHIVNFGNIYPDIKNAILAFFMPAFLVITGYLVNIEKTLRQFALYLWRIWLPYMVLVLGFAGLSLYLPVRDGITSFDVPTVLNVLFVKSIGPYWFLHVMMVCGILYYAAFRVLPKLDITAKYSLFAALLIGVSLFTPLLDIHAAFYYFLGVGVRQYIGDFSRIYKASLWPILPFGLLIVQREYWGWGTIAMLVCVVSFLCFAAYFSRLTTGRTKQVIDYIGRNTFPIYIFHPIFTMLSKFYLPLFGFDPTGLLHAFVTVGVGLGGTLALALLLDRTRLSYLFGRKRILR</sequence>
<dbReference type="GO" id="GO:0016413">
    <property type="term" value="F:O-acetyltransferase activity"/>
    <property type="evidence" value="ECO:0007669"/>
    <property type="project" value="TreeGrafter"/>
</dbReference>
<dbReference type="InterPro" id="IPR002656">
    <property type="entry name" value="Acyl_transf_3_dom"/>
</dbReference>
<feature type="transmembrane region" description="Helical" evidence="7">
    <location>
        <begin position="109"/>
        <end position="130"/>
    </location>
</feature>
<evidence type="ECO:0000259" key="8">
    <source>
        <dbReference type="Pfam" id="PF01757"/>
    </source>
</evidence>
<dbReference type="GO" id="GO:0009246">
    <property type="term" value="P:enterobacterial common antigen biosynthetic process"/>
    <property type="evidence" value="ECO:0007669"/>
    <property type="project" value="TreeGrafter"/>
</dbReference>
<feature type="transmembrane region" description="Helical" evidence="7">
    <location>
        <begin position="65"/>
        <end position="89"/>
    </location>
</feature>
<evidence type="ECO:0000256" key="2">
    <source>
        <dbReference type="ARBA" id="ARBA00007400"/>
    </source>
</evidence>
<evidence type="ECO:0000256" key="1">
    <source>
        <dbReference type="ARBA" id="ARBA00004651"/>
    </source>
</evidence>
<dbReference type="RefSeq" id="WP_183695033.1">
    <property type="nucleotide sequence ID" value="NZ_JACICA010000002.1"/>
</dbReference>
<dbReference type="PANTHER" id="PTHR40074:SF2">
    <property type="entry name" value="O-ACETYLTRANSFERASE WECH"/>
    <property type="match status" value="1"/>
</dbReference>
<comment type="subcellular location">
    <subcellularLocation>
        <location evidence="1">Cell membrane</location>
        <topology evidence="1">Multi-pass membrane protein</topology>
    </subcellularLocation>
</comment>
<feature type="transmembrane region" description="Helical" evidence="7">
    <location>
        <begin position="245"/>
        <end position="266"/>
    </location>
</feature>
<keyword evidence="4 7" id="KW-0812">Transmembrane</keyword>
<organism evidence="9 10">
    <name type="scientific">Alloprevotella rava</name>
    <dbReference type="NCBI Taxonomy" id="671218"/>
    <lineage>
        <taxon>Bacteria</taxon>
        <taxon>Pseudomonadati</taxon>
        <taxon>Bacteroidota</taxon>
        <taxon>Bacteroidia</taxon>
        <taxon>Bacteroidales</taxon>
        <taxon>Prevotellaceae</taxon>
        <taxon>Alloprevotella</taxon>
    </lineage>
</organism>
<accession>A0A7W5ULM5</accession>
<feature type="transmembrane region" description="Helical" evidence="7">
    <location>
        <begin position="36"/>
        <end position="53"/>
    </location>
</feature>
<proteinExistence type="inferred from homology"/>
<evidence type="ECO:0000256" key="5">
    <source>
        <dbReference type="ARBA" id="ARBA00022989"/>
    </source>
</evidence>
<keyword evidence="6 7" id="KW-0472">Membrane</keyword>
<gene>
    <name evidence="9" type="ORF">FHS60_000735</name>
</gene>
<evidence type="ECO:0000256" key="6">
    <source>
        <dbReference type="ARBA" id="ARBA00023136"/>
    </source>
</evidence>
<name>A0A7W5ULM5_9BACT</name>
<dbReference type="Pfam" id="PF01757">
    <property type="entry name" value="Acyl_transf_3"/>
    <property type="match status" value="1"/>
</dbReference>
<evidence type="ECO:0000256" key="4">
    <source>
        <dbReference type="ARBA" id="ARBA00022692"/>
    </source>
</evidence>
<comment type="caution">
    <text evidence="9">The sequence shown here is derived from an EMBL/GenBank/DDBJ whole genome shotgun (WGS) entry which is preliminary data.</text>
</comment>
<evidence type="ECO:0000313" key="10">
    <source>
        <dbReference type="Proteomes" id="UP000541425"/>
    </source>
</evidence>
<protein>
    <submittedName>
        <fullName evidence="9">Fucose 4-O-acetylase-like acetyltransferase</fullName>
    </submittedName>
</protein>
<dbReference type="PANTHER" id="PTHR40074">
    <property type="entry name" value="O-ACETYLTRANSFERASE WECH"/>
    <property type="match status" value="1"/>
</dbReference>
<dbReference type="EMBL" id="JACICA010000002">
    <property type="protein sequence ID" value="MBB3702282.1"/>
    <property type="molecule type" value="Genomic_DNA"/>
</dbReference>
<dbReference type="GO" id="GO:0005886">
    <property type="term" value="C:plasma membrane"/>
    <property type="evidence" value="ECO:0007669"/>
    <property type="project" value="UniProtKB-SubCell"/>
</dbReference>
<dbReference type="Proteomes" id="UP000541425">
    <property type="component" value="Unassembled WGS sequence"/>
</dbReference>
<feature type="transmembrane region" description="Helical" evidence="7">
    <location>
        <begin position="203"/>
        <end position="225"/>
    </location>
</feature>
<feature type="transmembrane region" description="Helical" evidence="7">
    <location>
        <begin position="272"/>
        <end position="293"/>
    </location>
</feature>
<keyword evidence="3" id="KW-1003">Cell membrane</keyword>
<feature type="transmembrane region" description="Helical" evidence="7">
    <location>
        <begin position="142"/>
        <end position="169"/>
    </location>
</feature>
<feature type="transmembrane region" description="Helical" evidence="7">
    <location>
        <begin position="12"/>
        <end position="30"/>
    </location>
</feature>
<keyword evidence="9" id="KW-0808">Transferase</keyword>
<keyword evidence="5 7" id="KW-1133">Transmembrane helix</keyword>
<dbReference type="AlphaFoldDB" id="A0A7W5ULM5"/>
<comment type="similarity">
    <text evidence="2">Belongs to the acyltransferase 3 family.</text>
</comment>
<reference evidence="9 10" key="1">
    <citation type="submission" date="2020-08" db="EMBL/GenBank/DDBJ databases">
        <title>Genomic Encyclopedia of Type Strains, Phase IV (KMG-IV): sequencing the most valuable type-strain genomes for metagenomic binning, comparative biology and taxonomic classification.</title>
        <authorList>
            <person name="Goeker M."/>
        </authorList>
    </citation>
    <scope>NUCLEOTIDE SEQUENCE [LARGE SCALE GENOMIC DNA]</scope>
    <source>
        <strain evidence="9 10">DSM 22548</strain>
    </source>
</reference>
<evidence type="ECO:0000313" key="9">
    <source>
        <dbReference type="EMBL" id="MBB3702282.1"/>
    </source>
</evidence>
<evidence type="ECO:0000256" key="3">
    <source>
        <dbReference type="ARBA" id="ARBA00022475"/>
    </source>
</evidence>